<dbReference type="SUPFAM" id="SSF48452">
    <property type="entry name" value="TPR-like"/>
    <property type="match status" value="2"/>
</dbReference>
<dbReference type="KEGG" id="bvc:CEP68_08720"/>
<keyword evidence="1" id="KW-0732">Signal</keyword>
<dbReference type="Gene3D" id="1.25.40.10">
    <property type="entry name" value="Tetratricopeptide repeat domain"/>
    <property type="match status" value="2"/>
</dbReference>
<name>A0A1Z3U8E2_BREVE</name>
<sequence>MATGTGAMFQLISLLLFAPQSAPAAATEPRDAILADIQAATVARESGRLDDAFVAVDRAIAAARAIRPADPILLSDALVARCDARSNQSEPDISDCHEALALREAALDANDPRLHNLRIQIAVNTIMTGKPIEAQAVIEKALAGLRQSPDTPAMRTDVGMGIAVLGMAQQAQDRRRDAEASYRSAITTLASADETGQRYRPLVYNYLNILLLNEGRLIESLEEAETSVDIQRASAPAGDPTLIGALRALAAAQQRTGRLADAERSLREQLALLDAQQSPQPSLRGNALAGLGSLYIDMGRPELARPLLEHAVETYAQGGAAGRRTATTAQGMLADLDVQAGRPAAAVARLEGALDDLGLEVSGQQGRAALLAQLAKAREDNGDETLAVQRAQEALDIYARIAPQAPAISGPLLIQARADVREGRLDQALTKLDTAVAVAQARPPSAPTRIAAETARVDLGLAQAGPLDADLSAMATDAGNGARALILASARAGIPSQGLSTITRQAFVNRIETAWRQDAATP</sequence>
<dbReference type="AlphaFoldDB" id="A0A1Z3U8E2"/>
<feature type="chain" id="PRO_5012283449" evidence="1">
    <location>
        <begin position="25"/>
        <end position="522"/>
    </location>
</feature>
<proteinExistence type="predicted"/>
<accession>A0A1Z3U8E2</accession>
<reference evidence="3" key="1">
    <citation type="submission" date="2017-06" db="EMBL/GenBank/DDBJ databases">
        <title>FDA dAtabase for Regulatory Grade micrObial Sequences (FDA-ARGOS): Supporting development and validation of Infectious Disease Dx tests.</title>
        <authorList>
            <person name="Minogue T."/>
            <person name="Wolcott M."/>
            <person name="Wasieloski L."/>
            <person name="Aguilar W."/>
            <person name="Moore D."/>
            <person name="Tallon L."/>
            <person name="Sadzewicz L."/>
            <person name="Sengamalay N."/>
            <person name="Ott S."/>
            <person name="Godinez A."/>
            <person name="Nagaraj S."/>
            <person name="Nadendla S."/>
            <person name="Geyer C."/>
            <person name="Sichtig H."/>
        </authorList>
    </citation>
    <scope>NUCLEOTIDE SEQUENCE [LARGE SCALE GENOMIC DNA]</scope>
    <source>
        <strain evidence="3">FDAARGOS_289</strain>
    </source>
</reference>
<dbReference type="InterPro" id="IPR011990">
    <property type="entry name" value="TPR-like_helical_dom_sf"/>
</dbReference>
<evidence type="ECO:0000313" key="3">
    <source>
        <dbReference type="Proteomes" id="UP000197050"/>
    </source>
</evidence>
<organism evidence="2 3">
    <name type="scientific">Brevundimonas vesicularis</name>
    <name type="common">Pseudomonas vesicularis</name>
    <dbReference type="NCBI Taxonomy" id="41276"/>
    <lineage>
        <taxon>Bacteria</taxon>
        <taxon>Pseudomonadati</taxon>
        <taxon>Pseudomonadota</taxon>
        <taxon>Alphaproteobacteria</taxon>
        <taxon>Caulobacterales</taxon>
        <taxon>Caulobacteraceae</taxon>
        <taxon>Brevundimonas</taxon>
    </lineage>
</organism>
<protein>
    <submittedName>
        <fullName evidence="2">Tetratricopeptide repeat protein</fullName>
    </submittedName>
</protein>
<gene>
    <name evidence="2" type="ORF">CEP68_08720</name>
</gene>
<dbReference type="Proteomes" id="UP000197050">
    <property type="component" value="Chromosome"/>
</dbReference>
<evidence type="ECO:0000313" key="2">
    <source>
        <dbReference type="EMBL" id="ASE39576.1"/>
    </source>
</evidence>
<evidence type="ECO:0000256" key="1">
    <source>
        <dbReference type="SAM" id="SignalP"/>
    </source>
</evidence>
<feature type="signal peptide" evidence="1">
    <location>
        <begin position="1"/>
        <end position="24"/>
    </location>
</feature>
<dbReference type="EMBL" id="CP022048">
    <property type="protein sequence ID" value="ASE39576.1"/>
    <property type="molecule type" value="Genomic_DNA"/>
</dbReference>